<evidence type="ECO:0000259" key="5">
    <source>
        <dbReference type="Pfam" id="PF21036"/>
    </source>
</evidence>
<dbReference type="CDD" id="cd03784">
    <property type="entry name" value="GT1_Gtf-like"/>
    <property type="match status" value="1"/>
</dbReference>
<dbReference type="PANTHER" id="PTHR48050">
    <property type="entry name" value="STEROL 3-BETA-GLUCOSYLTRANSFERASE"/>
    <property type="match status" value="1"/>
</dbReference>
<dbReference type="Proteomes" id="UP000501705">
    <property type="component" value="Chromosome"/>
</dbReference>
<evidence type="ECO:0000256" key="1">
    <source>
        <dbReference type="ARBA" id="ARBA00006962"/>
    </source>
</evidence>
<keyword evidence="2" id="KW-0328">Glycosyltransferase</keyword>
<comment type="similarity">
    <text evidence="1">Belongs to the glycosyltransferase 28 family.</text>
</comment>
<evidence type="ECO:0000313" key="7">
    <source>
        <dbReference type="Proteomes" id="UP000501705"/>
    </source>
</evidence>
<protein>
    <submittedName>
        <fullName evidence="6">DUF1205 domain-containing protein</fullName>
    </submittedName>
</protein>
<evidence type="ECO:0000259" key="4">
    <source>
        <dbReference type="Pfam" id="PF06722"/>
    </source>
</evidence>
<dbReference type="InterPro" id="IPR050426">
    <property type="entry name" value="Glycosyltransferase_28"/>
</dbReference>
<organism evidence="6 7">
    <name type="scientific">Nocardia brasiliensis</name>
    <dbReference type="NCBI Taxonomy" id="37326"/>
    <lineage>
        <taxon>Bacteria</taxon>
        <taxon>Bacillati</taxon>
        <taxon>Actinomycetota</taxon>
        <taxon>Actinomycetes</taxon>
        <taxon>Mycobacteriales</taxon>
        <taxon>Nocardiaceae</taxon>
        <taxon>Nocardia</taxon>
    </lineage>
</organism>
<reference evidence="6 7" key="1">
    <citation type="journal article" date="2019" name="ACS Chem. Biol.">
        <title>Identification and Mobilization of a Cryptic Antibiotic Biosynthesis Gene Locus from a Human-Pathogenic Nocardia Isolate.</title>
        <authorList>
            <person name="Herisse M."/>
            <person name="Ishida K."/>
            <person name="Porter J.L."/>
            <person name="Howden B."/>
            <person name="Hertweck C."/>
            <person name="Stinear T.P."/>
            <person name="Pidot S.J."/>
        </authorList>
    </citation>
    <scope>NUCLEOTIDE SEQUENCE [LARGE SCALE GENOMIC DNA]</scope>
    <source>
        <strain evidence="6 7">AUSMDU00024985</strain>
    </source>
</reference>
<feature type="domain" description="Erythromycin biosynthesis protein CIII-like N-terminal" evidence="5">
    <location>
        <begin position="25"/>
        <end position="231"/>
    </location>
</feature>
<evidence type="ECO:0000256" key="2">
    <source>
        <dbReference type="ARBA" id="ARBA00022676"/>
    </source>
</evidence>
<dbReference type="InterPro" id="IPR002213">
    <property type="entry name" value="UDP_glucos_trans"/>
</dbReference>
<dbReference type="Pfam" id="PF21036">
    <property type="entry name" value="EryCIII-like_N"/>
    <property type="match status" value="1"/>
</dbReference>
<evidence type="ECO:0000313" key="6">
    <source>
        <dbReference type="EMBL" id="QIS02142.1"/>
    </source>
</evidence>
<dbReference type="GO" id="GO:0016758">
    <property type="term" value="F:hexosyltransferase activity"/>
    <property type="evidence" value="ECO:0007669"/>
    <property type="project" value="UniProtKB-ARBA"/>
</dbReference>
<dbReference type="SUPFAM" id="SSF53756">
    <property type="entry name" value="UDP-Glycosyltransferase/glycogen phosphorylase"/>
    <property type="match status" value="1"/>
</dbReference>
<dbReference type="InterPro" id="IPR010610">
    <property type="entry name" value="EryCIII-like_C"/>
</dbReference>
<sequence>MRFLLTTLPGTSHLLPLVPFARAALAAGHEVRVACTGPALPAAVAAGLHAVAVDDGASARPYEEIVRRIGETDMTETLSPAQLHAQFAAAFGETGNLMLGGLVEAVREWAADAVVYTPMAVAGLVAARATGTTAVMHGLGTRWPTYGPALAHLHSAATDLGVAECVEADIEIDVSPPSLEAIHQRSTPAPTETYADRIEAMRYLPYNGGGELPAWVRAPRTGRRRVAVTLGSLTATYGDGTLLRHIIKGAADLDVEIILMTGDATLPGPLPEYVRPVPWLPLRAVLESCAAVVHHGGAGSMYAALDAGVPQLVLPDRGTDSDTNAQIATTRGVALRLDAGEIGASSIEQSLGKLLDSESQHDACTEVAQEMHDMPSPSTVIERIAAAITAAQAGAR</sequence>
<evidence type="ECO:0000256" key="3">
    <source>
        <dbReference type="ARBA" id="ARBA00022679"/>
    </source>
</evidence>
<dbReference type="GO" id="GO:0008194">
    <property type="term" value="F:UDP-glycosyltransferase activity"/>
    <property type="evidence" value="ECO:0007669"/>
    <property type="project" value="InterPro"/>
</dbReference>
<dbReference type="RefSeq" id="WP_167461245.1">
    <property type="nucleotide sequence ID" value="NZ_CP046171.1"/>
</dbReference>
<keyword evidence="3" id="KW-0808">Transferase</keyword>
<feature type="domain" description="Erythromycin biosynthesis protein CIII-like C-terminal" evidence="4">
    <location>
        <begin position="246"/>
        <end position="385"/>
    </location>
</feature>
<dbReference type="PANTHER" id="PTHR48050:SF13">
    <property type="entry name" value="STEROL 3-BETA-GLUCOSYLTRANSFERASE UGT80A2"/>
    <property type="match status" value="1"/>
</dbReference>
<dbReference type="Pfam" id="PF06722">
    <property type="entry name" value="EryCIII-like_C"/>
    <property type="match status" value="1"/>
</dbReference>
<dbReference type="InterPro" id="IPR048284">
    <property type="entry name" value="EryCIII-like_N"/>
</dbReference>
<dbReference type="Gene3D" id="3.40.50.2000">
    <property type="entry name" value="Glycogen Phosphorylase B"/>
    <property type="match status" value="2"/>
</dbReference>
<dbReference type="GO" id="GO:0017000">
    <property type="term" value="P:antibiotic biosynthetic process"/>
    <property type="evidence" value="ECO:0007669"/>
    <property type="project" value="UniProtKB-ARBA"/>
</dbReference>
<accession>A0A6G9XMH3</accession>
<name>A0A6G9XMH3_NOCBR</name>
<gene>
    <name evidence="6" type="ORF">F5X71_07260</name>
</gene>
<dbReference type="AlphaFoldDB" id="A0A6G9XMH3"/>
<proteinExistence type="inferred from homology"/>
<dbReference type="EMBL" id="CP046171">
    <property type="protein sequence ID" value="QIS02142.1"/>
    <property type="molecule type" value="Genomic_DNA"/>
</dbReference>